<dbReference type="AlphaFoldDB" id="A0A812J6L5"/>
<gene>
    <name evidence="2" type="ORF">SPIL2461_LOCUS1802</name>
</gene>
<name>A0A812J6L5_SYMPI</name>
<dbReference type="OrthoDB" id="440164at2759"/>
<sequence length="90" mass="10238">VLFANFVCTLCMYLTSLAAVLRTPSPSAVVRRASWRALAYPCGFLITAFPEWLLYARVIPEDLWLLASGRDITTDGSKQRFENFSIFSQW</sequence>
<comment type="caution">
    <text evidence="2">The sequence shown here is derived from an EMBL/GenBank/DDBJ whole genome shotgun (WGS) entry which is preliminary data.</text>
</comment>
<evidence type="ECO:0000256" key="1">
    <source>
        <dbReference type="SAM" id="SignalP"/>
    </source>
</evidence>
<dbReference type="Proteomes" id="UP000649617">
    <property type="component" value="Unassembled WGS sequence"/>
</dbReference>
<organism evidence="2 3">
    <name type="scientific">Symbiodinium pilosum</name>
    <name type="common">Dinoflagellate</name>
    <dbReference type="NCBI Taxonomy" id="2952"/>
    <lineage>
        <taxon>Eukaryota</taxon>
        <taxon>Sar</taxon>
        <taxon>Alveolata</taxon>
        <taxon>Dinophyceae</taxon>
        <taxon>Suessiales</taxon>
        <taxon>Symbiodiniaceae</taxon>
        <taxon>Symbiodinium</taxon>
    </lineage>
</organism>
<protein>
    <submittedName>
        <fullName evidence="2">Uncharacterized protein</fullName>
    </submittedName>
</protein>
<reference evidence="2" key="1">
    <citation type="submission" date="2021-02" db="EMBL/GenBank/DDBJ databases">
        <authorList>
            <person name="Dougan E. K."/>
            <person name="Rhodes N."/>
            <person name="Thang M."/>
            <person name="Chan C."/>
        </authorList>
    </citation>
    <scope>NUCLEOTIDE SEQUENCE</scope>
</reference>
<evidence type="ECO:0000313" key="2">
    <source>
        <dbReference type="EMBL" id="CAE7200917.1"/>
    </source>
</evidence>
<keyword evidence="1" id="KW-0732">Signal</keyword>
<proteinExistence type="predicted"/>
<evidence type="ECO:0000313" key="3">
    <source>
        <dbReference type="Proteomes" id="UP000649617"/>
    </source>
</evidence>
<accession>A0A812J6L5</accession>
<feature type="chain" id="PRO_5032718364" evidence="1">
    <location>
        <begin position="19"/>
        <end position="90"/>
    </location>
</feature>
<dbReference type="EMBL" id="CAJNIZ010001838">
    <property type="protein sequence ID" value="CAE7200917.1"/>
    <property type="molecule type" value="Genomic_DNA"/>
</dbReference>
<keyword evidence="3" id="KW-1185">Reference proteome</keyword>
<feature type="non-terminal residue" evidence="2">
    <location>
        <position position="90"/>
    </location>
</feature>
<feature type="signal peptide" evidence="1">
    <location>
        <begin position="1"/>
        <end position="18"/>
    </location>
</feature>